<dbReference type="GO" id="GO:0016763">
    <property type="term" value="F:pentosyltransferase activity"/>
    <property type="evidence" value="ECO:0007669"/>
    <property type="project" value="TreeGrafter"/>
</dbReference>
<proteinExistence type="predicted"/>
<dbReference type="RefSeq" id="WP_151470118.1">
    <property type="nucleotide sequence ID" value="NZ_WBKG01000012.1"/>
</dbReference>
<keyword evidence="4" id="KW-0808">Transferase</keyword>
<keyword evidence="6 8" id="KW-1133">Transmembrane helix</keyword>
<dbReference type="InterPro" id="IPR050297">
    <property type="entry name" value="LipidA_mod_glycosyltrf_83"/>
</dbReference>
<keyword evidence="10" id="KW-1185">Reference proteome</keyword>
<feature type="transmembrane region" description="Helical" evidence="8">
    <location>
        <begin position="137"/>
        <end position="155"/>
    </location>
</feature>
<dbReference type="GO" id="GO:0009103">
    <property type="term" value="P:lipopolysaccharide biosynthetic process"/>
    <property type="evidence" value="ECO:0007669"/>
    <property type="project" value="UniProtKB-ARBA"/>
</dbReference>
<evidence type="ECO:0000256" key="1">
    <source>
        <dbReference type="ARBA" id="ARBA00004651"/>
    </source>
</evidence>
<comment type="caution">
    <text evidence="9">The sequence shown here is derived from an EMBL/GenBank/DDBJ whole genome shotgun (WGS) entry which is preliminary data.</text>
</comment>
<sequence length="483" mass="51968">MTPHITAGRRLPPIWLIPPLWTLALGMWGLSRQHSLWRDEAATWQVARRPTSEIWHMLGQVDAVHGLYYLLMHGLFECFGPGTTTLRLPSVLAMAVAAACVTVIGRRLAGTWAGLGAGLSLGLLPAVQFYLQEGRPYALVTAGAAVSTLLLVTVLEGRGGTARWAGYAGAVLLCGLLNWLALMILPAHAVTLVRTRARREVWTRWTVASAAAVAGALPLILFTRTQSDQVSWIPPLTWHMMIGPAILLAIGGLGALLDRPRAGRPSVAAVGLPLLAVPQILLIGISLVQPLFLDRYVLFSLLGLALLIGTALGTAVRAATPRFPRASPWILPVVVAVAMAALLPQSLAKRAPASRVDDVFAVATDVRRLKEPGDAVLFVPAARRDTELVSPRAFSGLRDIALAESPEESGTLKGVEAGPARIRTAMLAQRRILLVTDAAEVARPVSAQRDRMKTSVLEKYFTPVADEQVRGRRVTVYLRVKSP</sequence>
<dbReference type="AlphaFoldDB" id="A0A7J5DFP4"/>
<dbReference type="EMBL" id="WBKG01000012">
    <property type="protein sequence ID" value="KAB1987690.1"/>
    <property type="molecule type" value="Genomic_DNA"/>
</dbReference>
<dbReference type="PANTHER" id="PTHR33908:SF3">
    <property type="entry name" value="UNDECAPRENYL PHOSPHATE-ALPHA-4-AMINO-4-DEOXY-L-ARABINOSE ARABINOSYL TRANSFERASE"/>
    <property type="match status" value="1"/>
</dbReference>
<feature type="transmembrane region" description="Helical" evidence="8">
    <location>
        <begin position="111"/>
        <end position="130"/>
    </location>
</feature>
<keyword evidence="3" id="KW-0328">Glycosyltransferase</keyword>
<feature type="transmembrane region" description="Helical" evidence="8">
    <location>
        <begin position="236"/>
        <end position="257"/>
    </location>
</feature>
<feature type="transmembrane region" description="Helical" evidence="8">
    <location>
        <begin position="88"/>
        <end position="105"/>
    </location>
</feature>
<evidence type="ECO:0000313" key="10">
    <source>
        <dbReference type="Proteomes" id="UP000442990"/>
    </source>
</evidence>
<keyword evidence="2" id="KW-1003">Cell membrane</keyword>
<accession>A0A7J5DFP4</accession>
<evidence type="ECO:0008006" key="11">
    <source>
        <dbReference type="Google" id="ProtNLM"/>
    </source>
</evidence>
<evidence type="ECO:0000313" key="9">
    <source>
        <dbReference type="EMBL" id="KAB1987690.1"/>
    </source>
</evidence>
<name>A0A7J5DFP4_9ACTN</name>
<evidence type="ECO:0000256" key="6">
    <source>
        <dbReference type="ARBA" id="ARBA00022989"/>
    </source>
</evidence>
<gene>
    <name evidence="9" type="ORF">F8144_16675</name>
</gene>
<evidence type="ECO:0000256" key="8">
    <source>
        <dbReference type="SAM" id="Phobius"/>
    </source>
</evidence>
<reference evidence="9 10" key="1">
    <citation type="submission" date="2019-09" db="EMBL/GenBank/DDBJ databases">
        <title>Isolation and identification of active actinomycetes.</title>
        <authorList>
            <person name="Yu Z."/>
            <person name="Han C."/>
            <person name="Yu B."/>
        </authorList>
    </citation>
    <scope>NUCLEOTIDE SEQUENCE [LARGE SCALE GENOMIC DNA]</scope>
    <source>
        <strain evidence="9 10">NEAU-H2</strain>
    </source>
</reference>
<evidence type="ECO:0000256" key="5">
    <source>
        <dbReference type="ARBA" id="ARBA00022692"/>
    </source>
</evidence>
<comment type="subcellular location">
    <subcellularLocation>
        <location evidence="1">Cell membrane</location>
        <topology evidence="1">Multi-pass membrane protein</topology>
    </subcellularLocation>
</comment>
<dbReference type="GO" id="GO:0010041">
    <property type="term" value="P:response to iron(III) ion"/>
    <property type="evidence" value="ECO:0007669"/>
    <property type="project" value="TreeGrafter"/>
</dbReference>
<evidence type="ECO:0000256" key="3">
    <source>
        <dbReference type="ARBA" id="ARBA00022676"/>
    </source>
</evidence>
<feature type="transmembrane region" description="Helical" evidence="8">
    <location>
        <begin position="269"/>
        <end position="290"/>
    </location>
</feature>
<feature type="transmembrane region" description="Helical" evidence="8">
    <location>
        <begin position="296"/>
        <end position="316"/>
    </location>
</feature>
<dbReference type="GO" id="GO:0005886">
    <property type="term" value="C:plasma membrane"/>
    <property type="evidence" value="ECO:0007669"/>
    <property type="project" value="UniProtKB-SubCell"/>
</dbReference>
<dbReference type="PANTHER" id="PTHR33908">
    <property type="entry name" value="MANNOSYLTRANSFERASE YKCB-RELATED"/>
    <property type="match status" value="1"/>
</dbReference>
<keyword evidence="7 8" id="KW-0472">Membrane</keyword>
<evidence type="ECO:0000256" key="2">
    <source>
        <dbReference type="ARBA" id="ARBA00022475"/>
    </source>
</evidence>
<feature type="transmembrane region" description="Helical" evidence="8">
    <location>
        <begin position="205"/>
        <end position="224"/>
    </location>
</feature>
<keyword evidence="5 8" id="KW-0812">Transmembrane</keyword>
<feature type="transmembrane region" description="Helical" evidence="8">
    <location>
        <begin position="167"/>
        <end position="193"/>
    </location>
</feature>
<dbReference type="Proteomes" id="UP000442990">
    <property type="component" value="Unassembled WGS sequence"/>
</dbReference>
<feature type="transmembrane region" description="Helical" evidence="8">
    <location>
        <begin position="328"/>
        <end position="347"/>
    </location>
</feature>
<evidence type="ECO:0000256" key="4">
    <source>
        <dbReference type="ARBA" id="ARBA00022679"/>
    </source>
</evidence>
<protein>
    <recommendedName>
        <fullName evidence="11">Glycosyltransferase RgtA/B/C/D-like domain-containing protein</fullName>
    </recommendedName>
</protein>
<organism evidence="9 10">
    <name type="scientific">Streptomyces triticiradicis</name>
    <dbReference type="NCBI Taxonomy" id="2651189"/>
    <lineage>
        <taxon>Bacteria</taxon>
        <taxon>Bacillati</taxon>
        <taxon>Actinomycetota</taxon>
        <taxon>Actinomycetes</taxon>
        <taxon>Kitasatosporales</taxon>
        <taxon>Streptomycetaceae</taxon>
        <taxon>Streptomyces</taxon>
    </lineage>
</organism>
<evidence type="ECO:0000256" key="7">
    <source>
        <dbReference type="ARBA" id="ARBA00023136"/>
    </source>
</evidence>